<dbReference type="SUPFAM" id="SSF52096">
    <property type="entry name" value="ClpP/crotonase"/>
    <property type="match status" value="1"/>
</dbReference>
<dbReference type="Pfam" id="PF00378">
    <property type="entry name" value="ECH_1"/>
    <property type="match status" value="1"/>
</dbReference>
<accession>A0A368C4F2</accession>
<keyword evidence="1" id="KW-0443">Lipid metabolism</keyword>
<evidence type="ECO:0000313" key="4">
    <source>
        <dbReference type="Proteomes" id="UP000252915"/>
    </source>
</evidence>
<dbReference type="GO" id="GO:0006635">
    <property type="term" value="P:fatty acid beta-oxidation"/>
    <property type="evidence" value="ECO:0007669"/>
    <property type="project" value="TreeGrafter"/>
</dbReference>
<gene>
    <name evidence="3" type="ORF">DBW92_03475</name>
</gene>
<organism evidence="3 4">
    <name type="scientific">SAR86 cluster bacterium</name>
    <dbReference type="NCBI Taxonomy" id="2030880"/>
    <lineage>
        <taxon>Bacteria</taxon>
        <taxon>Pseudomonadati</taxon>
        <taxon>Pseudomonadota</taxon>
        <taxon>Gammaproteobacteria</taxon>
        <taxon>SAR86 cluster</taxon>
    </lineage>
</organism>
<dbReference type="CDD" id="cd06558">
    <property type="entry name" value="crotonase-like"/>
    <property type="match status" value="1"/>
</dbReference>
<protein>
    <submittedName>
        <fullName evidence="3">Enoyl-CoA hydratase</fullName>
    </submittedName>
</protein>
<reference evidence="3 4" key="1">
    <citation type="journal article" date="2018" name="Microbiome">
        <title>Fine metagenomic profile of the Mediterranean stratified and mixed water columns revealed by assembly and recruitment.</title>
        <authorList>
            <person name="Haro-Moreno J.M."/>
            <person name="Lopez-Perez M."/>
            <person name="De La Torre J.R."/>
            <person name="Picazo A."/>
            <person name="Camacho A."/>
            <person name="Rodriguez-Valera F."/>
        </authorList>
    </citation>
    <scope>NUCLEOTIDE SEQUENCE [LARGE SCALE GENOMIC DNA]</scope>
    <source>
        <strain evidence="3">MED-G78</strain>
    </source>
</reference>
<dbReference type="PANTHER" id="PTHR11941:SF169">
    <property type="entry name" value="(7AS)-7A-METHYL-1,5-DIOXO-2,3,5,6,7,7A-HEXAHYDRO-1H-INDENE-CARBOXYL-COA HYDROLASE"/>
    <property type="match status" value="1"/>
</dbReference>
<sequence>MPIKQSKEGRIATINIDCPPVNAIDSNNWLNLFHIINDLSEDKSVNVIVITASGKGFCGGADKSETRDQIESIPILMDHLWKAARAIHMCNVPVISACHGYVLGAGAFIPASGDFILASKDAYFGFPGINFKVVVGGAHMTRLFPLNVVRRMILTGESLSADEAFKYGAINSIHDTKKDLYKEAFKLAEIIANKDRKSLVLAKKSLNSTETNDIESGFKSEQLLTMNIDKD</sequence>
<name>A0A368C4F2_9GAMM</name>
<comment type="caution">
    <text evidence="3">The sequence shown here is derived from an EMBL/GenBank/DDBJ whole genome shotgun (WGS) entry which is preliminary data.</text>
</comment>
<dbReference type="EMBL" id="QOPI01000018">
    <property type="protein sequence ID" value="RCL44007.1"/>
    <property type="molecule type" value="Genomic_DNA"/>
</dbReference>
<proteinExistence type="predicted"/>
<dbReference type="PANTHER" id="PTHR11941">
    <property type="entry name" value="ENOYL-COA HYDRATASE-RELATED"/>
    <property type="match status" value="1"/>
</dbReference>
<evidence type="ECO:0000256" key="2">
    <source>
        <dbReference type="ARBA" id="ARBA00023239"/>
    </source>
</evidence>
<dbReference type="InterPro" id="IPR029045">
    <property type="entry name" value="ClpP/crotonase-like_dom_sf"/>
</dbReference>
<dbReference type="InterPro" id="IPR001753">
    <property type="entry name" value="Enoyl-CoA_hydra/iso"/>
</dbReference>
<keyword evidence="2" id="KW-0456">Lyase</keyword>
<dbReference type="GO" id="GO:0016829">
    <property type="term" value="F:lyase activity"/>
    <property type="evidence" value="ECO:0007669"/>
    <property type="project" value="UniProtKB-KW"/>
</dbReference>
<evidence type="ECO:0000313" key="3">
    <source>
        <dbReference type="EMBL" id="RCL44007.1"/>
    </source>
</evidence>
<dbReference type="Gene3D" id="3.90.226.10">
    <property type="entry name" value="2-enoyl-CoA Hydratase, Chain A, domain 1"/>
    <property type="match status" value="1"/>
</dbReference>
<dbReference type="AlphaFoldDB" id="A0A368C4F2"/>
<dbReference type="Proteomes" id="UP000252915">
    <property type="component" value="Unassembled WGS sequence"/>
</dbReference>
<evidence type="ECO:0000256" key="1">
    <source>
        <dbReference type="ARBA" id="ARBA00023098"/>
    </source>
</evidence>